<dbReference type="Proteomes" id="UP000001640">
    <property type="component" value="Chromosome 4"/>
</dbReference>
<name>G0VE14_NAUCA</name>
<sequence>MSSPMKRRPALVGKNVNSISRRSIHKNDSTHSSPTKKSNRNSQLIDLALRKSPVRQVSLSPQRRTRQTEETSIPFKMFEETSEMRANILEEHQLLLTRSVQFHDENEYEDVKENVSPTKIKLMNRKGGRMNSKTSIRKPLQDLDIMEYKGYIENPQTNSRMQLTLHTNGKVHLPSFVTPPRKHKLKDYFTSNNGDHNTNLVSLHPSKTTDDIDQDKVVRKLEFKICEN</sequence>
<accession>G0VE14</accession>
<dbReference type="GO" id="GO:0005634">
    <property type="term" value="C:nucleus"/>
    <property type="evidence" value="ECO:0007669"/>
    <property type="project" value="EnsemblFungi"/>
</dbReference>
<protein>
    <submittedName>
        <fullName evidence="2">Uncharacterized protein</fullName>
    </submittedName>
</protein>
<dbReference type="AlphaFoldDB" id="G0VE14"/>
<feature type="region of interest" description="Disordered" evidence="1">
    <location>
        <begin position="1"/>
        <end position="71"/>
    </location>
</feature>
<dbReference type="STRING" id="1064592.G0VE14"/>
<dbReference type="EMBL" id="HE576755">
    <property type="protein sequence ID" value="CCC69805.1"/>
    <property type="molecule type" value="Genomic_DNA"/>
</dbReference>
<dbReference type="CDD" id="cd22876">
    <property type="entry name" value="Acm1_CIR"/>
    <property type="match status" value="1"/>
</dbReference>
<reference key="2">
    <citation type="submission" date="2011-08" db="EMBL/GenBank/DDBJ databases">
        <title>Genome sequence of Naumovozyma castellii.</title>
        <authorList>
            <person name="Gordon J.L."/>
            <person name="Armisen D."/>
            <person name="Proux-Wera E."/>
            <person name="OhEigeartaigh S.S."/>
            <person name="Byrne K.P."/>
            <person name="Wolfe K.H."/>
        </authorList>
    </citation>
    <scope>NUCLEOTIDE SEQUENCE</scope>
    <source>
        <strain>Type strain:CBS 4309</strain>
    </source>
</reference>
<dbReference type="GeneID" id="96903411"/>
<feature type="compositionally biased region" description="Polar residues" evidence="1">
    <location>
        <begin position="30"/>
        <end position="44"/>
    </location>
</feature>
<dbReference type="RefSeq" id="XP_003676166.1">
    <property type="nucleotide sequence ID" value="XM_003676118.1"/>
</dbReference>
<evidence type="ECO:0000256" key="1">
    <source>
        <dbReference type="SAM" id="MobiDB-lite"/>
    </source>
</evidence>
<evidence type="ECO:0000313" key="2">
    <source>
        <dbReference type="EMBL" id="CCC69805.1"/>
    </source>
</evidence>
<dbReference type="OrthoDB" id="4069241at2759"/>
<dbReference type="GO" id="GO:0055105">
    <property type="term" value="F:ubiquitin-protein transferase inhibitor activity"/>
    <property type="evidence" value="ECO:0007669"/>
    <property type="project" value="EnsemblFungi"/>
</dbReference>
<dbReference type="FunCoup" id="G0VE14">
    <property type="interactions" value="78"/>
</dbReference>
<dbReference type="eggNOG" id="ENOG502S399">
    <property type="taxonomic scope" value="Eukaryota"/>
</dbReference>
<gene>
    <name evidence="2" type="primary">NCAS0D02240</name>
    <name evidence="2" type="ordered locus">NCAS_0D02240</name>
</gene>
<dbReference type="GO" id="GO:0031397">
    <property type="term" value="P:negative regulation of protein ubiquitination"/>
    <property type="evidence" value="ECO:0007669"/>
    <property type="project" value="EnsemblFungi"/>
</dbReference>
<dbReference type="InParanoid" id="G0VE14"/>
<dbReference type="KEGG" id="ncs:NCAS_0D02240"/>
<dbReference type="GO" id="GO:0005737">
    <property type="term" value="C:cytoplasm"/>
    <property type="evidence" value="ECO:0007669"/>
    <property type="project" value="EnsemblFungi"/>
</dbReference>
<reference evidence="2 3" key="1">
    <citation type="journal article" date="2011" name="Proc. Natl. Acad. Sci. U.S.A.">
        <title>Evolutionary erosion of yeast sex chromosomes by mating-type switching accidents.</title>
        <authorList>
            <person name="Gordon J.L."/>
            <person name="Armisen D."/>
            <person name="Proux-Wera E."/>
            <person name="Oheigeartaigh S.S."/>
            <person name="Byrne K.P."/>
            <person name="Wolfe K.H."/>
        </authorList>
    </citation>
    <scope>NUCLEOTIDE SEQUENCE [LARGE SCALE GENOMIC DNA]</scope>
    <source>
        <strain evidence="3">ATCC 76901 / BCRC 22586 / CBS 4309 / NBRC 1992 / NRRL Y-12630</strain>
    </source>
</reference>
<dbReference type="HOGENOM" id="CLU_111692_0_0_1"/>
<proteinExistence type="predicted"/>
<dbReference type="OMA" id="SPAKICP"/>
<organism evidence="2 3">
    <name type="scientific">Naumovozyma castellii</name>
    <name type="common">Yeast</name>
    <name type="synonym">Saccharomyces castellii</name>
    <dbReference type="NCBI Taxonomy" id="27288"/>
    <lineage>
        <taxon>Eukaryota</taxon>
        <taxon>Fungi</taxon>
        <taxon>Dikarya</taxon>
        <taxon>Ascomycota</taxon>
        <taxon>Saccharomycotina</taxon>
        <taxon>Saccharomycetes</taxon>
        <taxon>Saccharomycetales</taxon>
        <taxon>Saccharomycetaceae</taxon>
        <taxon>Naumovozyma</taxon>
    </lineage>
</organism>
<keyword evidence="3" id="KW-1185">Reference proteome</keyword>
<evidence type="ECO:0000313" key="3">
    <source>
        <dbReference type="Proteomes" id="UP000001640"/>
    </source>
</evidence>